<protein>
    <submittedName>
        <fullName evidence="2">MBL fold metallo-hydrolase</fullName>
    </submittedName>
</protein>
<dbReference type="SMART" id="SM00849">
    <property type="entry name" value="Lactamase_B"/>
    <property type="match status" value="1"/>
</dbReference>
<dbReference type="RefSeq" id="WP_246902423.1">
    <property type="nucleotide sequence ID" value="NZ_JALJRB010000001.1"/>
</dbReference>
<name>A0AA41R0D8_9BACT</name>
<reference evidence="2" key="1">
    <citation type="submission" date="2022-04" db="EMBL/GenBank/DDBJ databases">
        <title>Desulfatitalea alkaliphila sp. nov., a novel anaerobic sulfate-reducing bacterium isolated from terrestrial mud volcano, Taman Peninsula, Russia.</title>
        <authorList>
            <person name="Khomyakova M.A."/>
            <person name="Merkel A.Y."/>
            <person name="Slobodkin A.I."/>
        </authorList>
    </citation>
    <scope>NUCLEOTIDE SEQUENCE</scope>
    <source>
        <strain evidence="2">M08but</strain>
    </source>
</reference>
<dbReference type="Gene3D" id="3.60.15.10">
    <property type="entry name" value="Ribonuclease Z/Hydroxyacylglutathione hydrolase-like"/>
    <property type="match status" value="1"/>
</dbReference>
<dbReference type="SUPFAM" id="SSF56281">
    <property type="entry name" value="Metallo-hydrolase/oxidoreductase"/>
    <property type="match status" value="1"/>
</dbReference>
<dbReference type="Pfam" id="PF12706">
    <property type="entry name" value="Lactamase_B_2"/>
    <property type="match status" value="1"/>
</dbReference>
<keyword evidence="3" id="KW-1185">Reference proteome</keyword>
<evidence type="ECO:0000313" key="2">
    <source>
        <dbReference type="EMBL" id="MCJ8499251.1"/>
    </source>
</evidence>
<comment type="caution">
    <text evidence="2">The sequence shown here is derived from an EMBL/GenBank/DDBJ whole genome shotgun (WGS) entry which is preliminary data.</text>
</comment>
<dbReference type="InterPro" id="IPR001279">
    <property type="entry name" value="Metallo-B-lactamas"/>
</dbReference>
<organism evidence="2 3">
    <name type="scientific">Desulfatitalea alkaliphila</name>
    <dbReference type="NCBI Taxonomy" id="2929485"/>
    <lineage>
        <taxon>Bacteria</taxon>
        <taxon>Pseudomonadati</taxon>
        <taxon>Thermodesulfobacteriota</taxon>
        <taxon>Desulfobacteria</taxon>
        <taxon>Desulfobacterales</taxon>
        <taxon>Desulfosarcinaceae</taxon>
        <taxon>Desulfatitalea</taxon>
    </lineage>
</organism>
<sequence>MSGQEYIKYGGDTTCLEIRTRSDDIIIVDAGTGIRRLGNALIKEGRYQYNFLLTHGHWDHLMGFPYFKPLFLEHPEIRLHRGPFHKKFMETMFSKVMAPPNFPVRYSDLKAKIVYQEGKPEKFDIGSVTVVPIQLSHPNSGKGYKFIEDGKSFVFLTDNELGFVHPGGLQASQYTAFCQEADLLLHDAEYTPREYNLLMEWGHSSYEDVLELAFKAGVKRLGLFHLNQERTDAEVDEMVAACHRIIAERGETLDCFAVGADMTFEL</sequence>
<dbReference type="Proteomes" id="UP001165427">
    <property type="component" value="Unassembled WGS sequence"/>
</dbReference>
<evidence type="ECO:0000313" key="3">
    <source>
        <dbReference type="Proteomes" id="UP001165427"/>
    </source>
</evidence>
<dbReference type="CDD" id="cd07715">
    <property type="entry name" value="TaR3-like_MBL-fold"/>
    <property type="match status" value="1"/>
</dbReference>
<dbReference type="InterPro" id="IPR036866">
    <property type="entry name" value="RibonucZ/Hydroxyglut_hydro"/>
</dbReference>
<gene>
    <name evidence="2" type="ORF">MRX98_01580</name>
</gene>
<accession>A0AA41R0D8</accession>
<dbReference type="PANTHER" id="PTHR42663:SF4">
    <property type="entry name" value="SLL1036 PROTEIN"/>
    <property type="match status" value="1"/>
</dbReference>
<dbReference type="AlphaFoldDB" id="A0AA41R0D8"/>
<proteinExistence type="predicted"/>
<dbReference type="EMBL" id="JALJRB010000001">
    <property type="protein sequence ID" value="MCJ8499251.1"/>
    <property type="molecule type" value="Genomic_DNA"/>
</dbReference>
<feature type="domain" description="Metallo-beta-lactamase" evidence="1">
    <location>
        <begin position="12"/>
        <end position="203"/>
    </location>
</feature>
<evidence type="ECO:0000259" key="1">
    <source>
        <dbReference type="SMART" id="SM00849"/>
    </source>
</evidence>
<dbReference type="PANTHER" id="PTHR42663">
    <property type="entry name" value="HYDROLASE C777.06C-RELATED-RELATED"/>
    <property type="match status" value="1"/>
</dbReference>